<dbReference type="AlphaFoldDB" id="A0A834NJU2"/>
<organism evidence="1 2">
    <name type="scientific">Vespula germanica</name>
    <name type="common">German yellow jacket</name>
    <name type="synonym">Paravespula germanica</name>
    <dbReference type="NCBI Taxonomy" id="30212"/>
    <lineage>
        <taxon>Eukaryota</taxon>
        <taxon>Metazoa</taxon>
        <taxon>Ecdysozoa</taxon>
        <taxon>Arthropoda</taxon>
        <taxon>Hexapoda</taxon>
        <taxon>Insecta</taxon>
        <taxon>Pterygota</taxon>
        <taxon>Neoptera</taxon>
        <taxon>Endopterygota</taxon>
        <taxon>Hymenoptera</taxon>
        <taxon>Apocrita</taxon>
        <taxon>Aculeata</taxon>
        <taxon>Vespoidea</taxon>
        <taxon>Vespidae</taxon>
        <taxon>Vespinae</taxon>
        <taxon>Vespula</taxon>
    </lineage>
</organism>
<proteinExistence type="predicted"/>
<sequence length="110" mass="11238">MKEHFGCLRTLRSTTPRVLESVRVLCSSYGSSSGSCASSSDGGVAATAAAAAAAAAVGVGGSFVKHILEIASACATCGVGIVKNYLISSPILFPARFVFIQDDHNSEQNL</sequence>
<dbReference type="Proteomes" id="UP000617340">
    <property type="component" value="Unassembled WGS sequence"/>
</dbReference>
<comment type="caution">
    <text evidence="1">The sequence shown here is derived from an EMBL/GenBank/DDBJ whole genome shotgun (WGS) entry which is preliminary data.</text>
</comment>
<reference evidence="1" key="1">
    <citation type="journal article" date="2020" name="G3 (Bethesda)">
        <title>High-Quality Assemblies for Three Invasive Social Wasps from the &lt;i&gt;Vespula&lt;/i&gt; Genus.</title>
        <authorList>
            <person name="Harrop T.W.R."/>
            <person name="Guhlin J."/>
            <person name="McLaughlin G.M."/>
            <person name="Permina E."/>
            <person name="Stockwell P."/>
            <person name="Gilligan J."/>
            <person name="Le Lec M.F."/>
            <person name="Gruber M.A.M."/>
            <person name="Quinn O."/>
            <person name="Lovegrove M."/>
            <person name="Duncan E.J."/>
            <person name="Remnant E.J."/>
            <person name="Van Eeckhoven J."/>
            <person name="Graham B."/>
            <person name="Knapp R.A."/>
            <person name="Langford K.W."/>
            <person name="Kronenberg Z."/>
            <person name="Press M.O."/>
            <person name="Eacker S.M."/>
            <person name="Wilson-Rankin E.E."/>
            <person name="Purcell J."/>
            <person name="Lester P.J."/>
            <person name="Dearden P.K."/>
        </authorList>
    </citation>
    <scope>NUCLEOTIDE SEQUENCE</scope>
    <source>
        <strain evidence="1">Linc-1</strain>
    </source>
</reference>
<keyword evidence="2" id="KW-1185">Reference proteome</keyword>
<protein>
    <submittedName>
        <fullName evidence="1">Uncharacterized protein</fullName>
    </submittedName>
</protein>
<evidence type="ECO:0000313" key="1">
    <source>
        <dbReference type="EMBL" id="KAF7410118.1"/>
    </source>
</evidence>
<evidence type="ECO:0000313" key="2">
    <source>
        <dbReference type="Proteomes" id="UP000617340"/>
    </source>
</evidence>
<gene>
    <name evidence="1" type="ORF">HZH68_004499</name>
</gene>
<name>A0A834NJU2_VESGE</name>
<accession>A0A834NJU2</accession>
<dbReference type="EMBL" id="JACSDZ010000003">
    <property type="protein sequence ID" value="KAF7410118.1"/>
    <property type="molecule type" value="Genomic_DNA"/>
</dbReference>